<evidence type="ECO:0000259" key="1">
    <source>
        <dbReference type="Pfam" id="PF16177"/>
    </source>
</evidence>
<evidence type="ECO:0000313" key="2">
    <source>
        <dbReference type="EMBL" id="CAG8838634.1"/>
    </source>
</evidence>
<feature type="non-terminal residue" evidence="2">
    <location>
        <position position="50"/>
    </location>
</feature>
<organism evidence="2 3">
    <name type="scientific">Gigaspora margarita</name>
    <dbReference type="NCBI Taxonomy" id="4874"/>
    <lineage>
        <taxon>Eukaryota</taxon>
        <taxon>Fungi</taxon>
        <taxon>Fungi incertae sedis</taxon>
        <taxon>Mucoromycota</taxon>
        <taxon>Glomeromycotina</taxon>
        <taxon>Glomeromycetes</taxon>
        <taxon>Diversisporales</taxon>
        <taxon>Gigasporaceae</taxon>
        <taxon>Gigaspora</taxon>
    </lineage>
</organism>
<dbReference type="EMBL" id="CAJVQB010058560">
    <property type="protein sequence ID" value="CAG8838634.1"/>
    <property type="molecule type" value="Genomic_DNA"/>
</dbReference>
<dbReference type="Pfam" id="PF16177">
    <property type="entry name" value="ACAS_N"/>
    <property type="match status" value="1"/>
</dbReference>
<protein>
    <submittedName>
        <fullName evidence="2">37758_t:CDS:1</fullName>
    </submittedName>
</protein>
<comment type="caution">
    <text evidence="2">The sequence shown here is derived from an EMBL/GenBank/DDBJ whole genome shotgun (WGS) entry which is preliminary data.</text>
</comment>
<reference evidence="2 3" key="1">
    <citation type="submission" date="2021-06" db="EMBL/GenBank/DDBJ databases">
        <authorList>
            <person name="Kallberg Y."/>
            <person name="Tangrot J."/>
            <person name="Rosling A."/>
        </authorList>
    </citation>
    <scope>NUCLEOTIDE SEQUENCE [LARGE SCALE GENOMIC DNA]</scope>
    <source>
        <strain evidence="2 3">120-4 pot B 10/14</strain>
    </source>
</reference>
<feature type="non-terminal residue" evidence="2">
    <location>
        <position position="1"/>
    </location>
</feature>
<gene>
    <name evidence="2" type="ORF">GMARGA_LOCUS34074</name>
</gene>
<sequence length="50" mass="5606">IAKETLIWTTPFQTVLSGGFEHGDIAWFLEGQLSATYNCVDKHAIKKPDK</sequence>
<name>A0ABN7WR05_GIGMA</name>
<accession>A0ABN7WR05</accession>
<keyword evidence="3" id="KW-1185">Reference proteome</keyword>
<dbReference type="Gene3D" id="3.40.50.12780">
    <property type="entry name" value="N-terminal domain of ligase-like"/>
    <property type="match status" value="1"/>
</dbReference>
<dbReference type="InterPro" id="IPR032387">
    <property type="entry name" value="ACAS_N"/>
</dbReference>
<evidence type="ECO:0000313" key="3">
    <source>
        <dbReference type="Proteomes" id="UP000789901"/>
    </source>
</evidence>
<feature type="domain" description="Acetyl-coenzyme A synthetase N-terminal" evidence="1">
    <location>
        <begin position="1"/>
        <end position="39"/>
    </location>
</feature>
<proteinExistence type="predicted"/>
<dbReference type="Proteomes" id="UP000789901">
    <property type="component" value="Unassembled WGS sequence"/>
</dbReference>
<dbReference type="InterPro" id="IPR042099">
    <property type="entry name" value="ANL_N_sf"/>
</dbReference>